<dbReference type="Gene3D" id="1.25.40.10">
    <property type="entry name" value="Tetratricopeptide repeat domain"/>
    <property type="match status" value="2"/>
</dbReference>
<dbReference type="Pfam" id="PF13487">
    <property type="entry name" value="HD_5"/>
    <property type="match status" value="1"/>
</dbReference>
<dbReference type="InterPro" id="IPR000160">
    <property type="entry name" value="GGDEF_dom"/>
</dbReference>
<dbReference type="InterPro" id="IPR029787">
    <property type="entry name" value="Nucleotide_cyclase"/>
</dbReference>
<dbReference type="InterPro" id="IPR019734">
    <property type="entry name" value="TPR_rpt"/>
</dbReference>
<dbReference type="SUPFAM" id="SSF55073">
    <property type="entry name" value="Nucleotide cyclase"/>
    <property type="match status" value="1"/>
</dbReference>
<dbReference type="PANTHER" id="PTHR45228">
    <property type="entry name" value="CYCLIC DI-GMP PHOSPHODIESTERASE TM_0186-RELATED"/>
    <property type="match status" value="1"/>
</dbReference>
<dbReference type="Proteomes" id="UP001161325">
    <property type="component" value="Unassembled WGS sequence"/>
</dbReference>
<dbReference type="PROSITE" id="PS50887">
    <property type="entry name" value="GGDEF"/>
    <property type="match status" value="1"/>
</dbReference>
<proteinExistence type="predicted"/>
<dbReference type="CDD" id="cd01949">
    <property type="entry name" value="GGDEF"/>
    <property type="match status" value="1"/>
</dbReference>
<dbReference type="AlphaFoldDB" id="A0AA37Q7K6"/>
<dbReference type="SUPFAM" id="SSF48452">
    <property type="entry name" value="TPR-like"/>
    <property type="match status" value="2"/>
</dbReference>
<dbReference type="SUPFAM" id="SSF109604">
    <property type="entry name" value="HD-domain/PDEase-like"/>
    <property type="match status" value="1"/>
</dbReference>
<dbReference type="Gene3D" id="3.30.70.270">
    <property type="match status" value="1"/>
</dbReference>
<dbReference type="InterPro" id="IPR037522">
    <property type="entry name" value="HD_GYP_dom"/>
</dbReference>
<sequence length="691" mass="74364">MERADALCARGKPAAARQLLERTLHLRARRGEATAPYTMLSAVARTHLLEGDAEAALACLDAALASAEADGDASGISISLNGQAGVRLRRGELDEAERLYRRARAAGEHAGDLDSAAKAAGNLGIIASIRGDLTAALGHFDDSLSALRRLGQANTVAYALNNRGMLLRRMDRFDEAASTFDEALHTLAALGDLTGRALVHVNRAELAIARGQLDDGSTECDAAAKLARQVADDGILGEAHKLYGIIARERGELADSEEHLRTAESIADARRDLLLLAETLRERAELHHRQGRNRDMFQSLNRAHRLFAQLSARRDVADVDGRMQRLEDEFLRLARRWGDAIEAKDRFTQGHCERVAELACAIAERAGFDQRALFWFRIGALLHDVGKLIVPAEVLNKPGKLTDEEWALVRSHPSVGVEMLADTEFPWDVRPIVESHHERWDGRGYPAGLAGEAIPLTARILCVADVYDALTSVRSYKRALTHDEAMAILRQDVGTQFDPHVFAFFEEVAPAWRARVANLVPVADAPRAEPAPAGLDALTGLPGRDALVAEAARVLTARRDTTRATALLALDVDGMAALNARLGRERGDALLQRVGEILSRHTRASDVVARAGGDDFLVLLPDLEAADAERMAERLRAAVAPALGPDASLALSVGVAVLGGSSATAEALLERAERALAAAKVAGGNRLVLAV</sequence>
<name>A0AA37Q7K6_9BACT</name>
<dbReference type="InterPro" id="IPR006675">
    <property type="entry name" value="HDIG_dom"/>
</dbReference>
<dbReference type="SMART" id="SM00267">
    <property type="entry name" value="GGDEF"/>
    <property type="match status" value="1"/>
</dbReference>
<dbReference type="SMART" id="SM00471">
    <property type="entry name" value="HDc"/>
    <property type="match status" value="1"/>
</dbReference>
<keyword evidence="4" id="KW-1185">Reference proteome</keyword>
<dbReference type="EMBL" id="BRXS01000006">
    <property type="protein sequence ID" value="GLC27714.1"/>
    <property type="molecule type" value="Genomic_DNA"/>
</dbReference>
<dbReference type="InterPro" id="IPR052020">
    <property type="entry name" value="Cyclic_di-GMP/3'3'-cGAMP_PDE"/>
</dbReference>
<dbReference type="InterPro" id="IPR003607">
    <property type="entry name" value="HD/PDEase_dom"/>
</dbReference>
<organism evidence="3 4">
    <name type="scientific">Roseisolibacter agri</name>
    <dbReference type="NCBI Taxonomy" id="2014610"/>
    <lineage>
        <taxon>Bacteria</taxon>
        <taxon>Pseudomonadati</taxon>
        <taxon>Gemmatimonadota</taxon>
        <taxon>Gemmatimonadia</taxon>
        <taxon>Gemmatimonadales</taxon>
        <taxon>Gemmatimonadaceae</taxon>
        <taxon>Roseisolibacter</taxon>
    </lineage>
</organism>
<evidence type="ECO:0000259" key="2">
    <source>
        <dbReference type="PROSITE" id="PS51832"/>
    </source>
</evidence>
<dbReference type="CDD" id="cd00077">
    <property type="entry name" value="HDc"/>
    <property type="match status" value="1"/>
</dbReference>
<dbReference type="InterPro" id="IPR011990">
    <property type="entry name" value="TPR-like_helical_dom_sf"/>
</dbReference>
<dbReference type="NCBIfam" id="TIGR00277">
    <property type="entry name" value="HDIG"/>
    <property type="match status" value="1"/>
</dbReference>
<comment type="caution">
    <text evidence="3">The sequence shown here is derived from an EMBL/GenBank/DDBJ whole genome shotgun (WGS) entry which is preliminary data.</text>
</comment>
<dbReference type="InterPro" id="IPR043128">
    <property type="entry name" value="Rev_trsase/Diguanyl_cyclase"/>
</dbReference>
<feature type="domain" description="HD-GYP" evidence="2">
    <location>
        <begin position="326"/>
        <end position="521"/>
    </location>
</feature>
<gene>
    <name evidence="3" type="ORF">rosag_42270</name>
</gene>
<evidence type="ECO:0008006" key="5">
    <source>
        <dbReference type="Google" id="ProtNLM"/>
    </source>
</evidence>
<dbReference type="SMART" id="SM00028">
    <property type="entry name" value="TPR"/>
    <property type="match status" value="7"/>
</dbReference>
<dbReference type="Pfam" id="PF13424">
    <property type="entry name" value="TPR_12"/>
    <property type="match status" value="1"/>
</dbReference>
<dbReference type="NCBIfam" id="TIGR00254">
    <property type="entry name" value="GGDEF"/>
    <property type="match status" value="1"/>
</dbReference>
<feature type="domain" description="GGDEF" evidence="1">
    <location>
        <begin position="563"/>
        <end position="691"/>
    </location>
</feature>
<reference evidence="3" key="1">
    <citation type="submission" date="2022-08" db="EMBL/GenBank/DDBJ databases">
        <title>Draft genome sequencing of Roseisolibacter agri AW1220.</title>
        <authorList>
            <person name="Tobiishi Y."/>
            <person name="Tonouchi A."/>
        </authorList>
    </citation>
    <scope>NUCLEOTIDE SEQUENCE</scope>
    <source>
        <strain evidence="3">AW1220</strain>
    </source>
</reference>
<evidence type="ECO:0000313" key="3">
    <source>
        <dbReference type="EMBL" id="GLC27714.1"/>
    </source>
</evidence>
<evidence type="ECO:0000259" key="1">
    <source>
        <dbReference type="PROSITE" id="PS50887"/>
    </source>
</evidence>
<protein>
    <recommendedName>
        <fullName evidence="5">Cyclic di-GMP phosphodiesterase response regulator RpfG</fullName>
    </recommendedName>
</protein>
<dbReference type="Gene3D" id="1.10.3210.10">
    <property type="entry name" value="Hypothetical protein af1432"/>
    <property type="match status" value="1"/>
</dbReference>
<dbReference type="PROSITE" id="PS51832">
    <property type="entry name" value="HD_GYP"/>
    <property type="match status" value="1"/>
</dbReference>
<evidence type="ECO:0000313" key="4">
    <source>
        <dbReference type="Proteomes" id="UP001161325"/>
    </source>
</evidence>
<accession>A0AA37Q7K6</accession>
<dbReference type="Pfam" id="PF00990">
    <property type="entry name" value="GGDEF"/>
    <property type="match status" value="1"/>
</dbReference>